<dbReference type="SUPFAM" id="SSF47413">
    <property type="entry name" value="lambda repressor-like DNA-binding domains"/>
    <property type="match status" value="1"/>
</dbReference>
<organism evidence="1 2">
    <name type="scientific">Sphingobacterium anhuiense</name>
    <dbReference type="NCBI Taxonomy" id="493780"/>
    <lineage>
        <taxon>Bacteria</taxon>
        <taxon>Pseudomonadati</taxon>
        <taxon>Bacteroidota</taxon>
        <taxon>Sphingobacteriia</taxon>
        <taxon>Sphingobacteriales</taxon>
        <taxon>Sphingobacteriaceae</taxon>
        <taxon>Sphingobacterium</taxon>
    </lineage>
</organism>
<evidence type="ECO:0000313" key="1">
    <source>
        <dbReference type="EMBL" id="MFD2905736.1"/>
    </source>
</evidence>
<reference evidence="2" key="1">
    <citation type="journal article" date="2019" name="Int. J. Syst. Evol. Microbiol.">
        <title>The Global Catalogue of Microorganisms (GCM) 10K type strain sequencing project: providing services to taxonomists for standard genome sequencing and annotation.</title>
        <authorList>
            <consortium name="The Broad Institute Genomics Platform"/>
            <consortium name="The Broad Institute Genome Sequencing Center for Infectious Disease"/>
            <person name="Wu L."/>
            <person name="Ma J."/>
        </authorList>
    </citation>
    <scope>NUCLEOTIDE SEQUENCE [LARGE SCALE GENOMIC DNA]</scope>
    <source>
        <strain evidence="2">KCTC 22209</strain>
    </source>
</reference>
<dbReference type="RefSeq" id="WP_380922524.1">
    <property type="nucleotide sequence ID" value="NZ_JBHUPE010000007.1"/>
</dbReference>
<keyword evidence="2" id="KW-1185">Reference proteome</keyword>
<dbReference type="InterPro" id="IPR010982">
    <property type="entry name" value="Lambda_DNA-bd_dom_sf"/>
</dbReference>
<dbReference type="Proteomes" id="UP001597509">
    <property type="component" value="Unassembled WGS sequence"/>
</dbReference>
<comment type="caution">
    <text evidence="1">The sequence shown here is derived from an EMBL/GenBank/DDBJ whole genome shotgun (WGS) entry which is preliminary data.</text>
</comment>
<evidence type="ECO:0000313" key="2">
    <source>
        <dbReference type="Proteomes" id="UP001597509"/>
    </source>
</evidence>
<dbReference type="EMBL" id="JBHUPE010000007">
    <property type="protein sequence ID" value="MFD2905736.1"/>
    <property type="molecule type" value="Genomic_DNA"/>
</dbReference>
<name>A0ABW5Z0L6_9SPHI</name>
<dbReference type="Gene3D" id="1.10.260.40">
    <property type="entry name" value="lambda repressor-like DNA-binding domains"/>
    <property type="match status" value="1"/>
</dbReference>
<evidence type="ECO:0008006" key="3">
    <source>
        <dbReference type="Google" id="ProtNLM"/>
    </source>
</evidence>
<gene>
    <name evidence="1" type="ORF">ACFS6I_17540</name>
</gene>
<accession>A0ABW5Z0L6</accession>
<proteinExistence type="predicted"/>
<sequence>MARTVNKKLAEFISERFNEIMIETGLDLEIFAAYSKIGYSTFRTYHSRTVPISVETLHRICEPFDILLSDFFTANTPLIISEKIKNKANTFAAQYILEKKKIIKEDDIIFHKKPVGSGNKWERDMIKYITLHTDYFHTERSIADMVHDFTKDFDFPLESGRIYELLRKYVGPTLKKEPSMRLNNDKKTSNRTVFLYSKI</sequence>
<protein>
    <recommendedName>
        <fullName evidence="3">HTH cro/C1-type domain-containing protein</fullName>
    </recommendedName>
</protein>